<evidence type="ECO:0000313" key="3">
    <source>
        <dbReference type="Proteomes" id="UP000824120"/>
    </source>
</evidence>
<sequence>MVFKLRPFCTLLLILVFIFLSSTVHSSTFVHRKHGIRHVHGVHQRWKKEPWMNHGSNRGPKKHLVNPTINHRFDIPPLVLLNLES</sequence>
<feature type="chain" id="PRO_5039925805" description="Transmembrane protein" evidence="1">
    <location>
        <begin position="27"/>
        <end position="85"/>
    </location>
</feature>
<organism evidence="2 3">
    <name type="scientific">Solanum commersonii</name>
    <name type="common">Commerson's wild potato</name>
    <name type="synonym">Commerson's nightshade</name>
    <dbReference type="NCBI Taxonomy" id="4109"/>
    <lineage>
        <taxon>Eukaryota</taxon>
        <taxon>Viridiplantae</taxon>
        <taxon>Streptophyta</taxon>
        <taxon>Embryophyta</taxon>
        <taxon>Tracheophyta</taxon>
        <taxon>Spermatophyta</taxon>
        <taxon>Magnoliopsida</taxon>
        <taxon>eudicotyledons</taxon>
        <taxon>Gunneridae</taxon>
        <taxon>Pentapetalae</taxon>
        <taxon>asterids</taxon>
        <taxon>lamiids</taxon>
        <taxon>Solanales</taxon>
        <taxon>Solanaceae</taxon>
        <taxon>Solanoideae</taxon>
        <taxon>Solaneae</taxon>
        <taxon>Solanum</taxon>
    </lineage>
</organism>
<evidence type="ECO:0000313" key="2">
    <source>
        <dbReference type="EMBL" id="KAG5592485.1"/>
    </source>
</evidence>
<keyword evidence="1" id="KW-0732">Signal</keyword>
<proteinExistence type="predicted"/>
<dbReference type="EMBL" id="JACXVP010000008">
    <property type="protein sequence ID" value="KAG5592485.1"/>
    <property type="molecule type" value="Genomic_DNA"/>
</dbReference>
<gene>
    <name evidence="2" type="ORF">H5410_042999</name>
</gene>
<comment type="caution">
    <text evidence="2">The sequence shown here is derived from an EMBL/GenBank/DDBJ whole genome shotgun (WGS) entry which is preliminary data.</text>
</comment>
<name>A0A9J5XX70_SOLCO</name>
<evidence type="ECO:0008006" key="4">
    <source>
        <dbReference type="Google" id="ProtNLM"/>
    </source>
</evidence>
<protein>
    <recommendedName>
        <fullName evidence="4">Transmembrane protein</fullName>
    </recommendedName>
</protein>
<evidence type="ECO:0000256" key="1">
    <source>
        <dbReference type="SAM" id="SignalP"/>
    </source>
</evidence>
<reference evidence="2 3" key="1">
    <citation type="submission" date="2020-09" db="EMBL/GenBank/DDBJ databases">
        <title>De no assembly of potato wild relative species, Solanum commersonii.</title>
        <authorList>
            <person name="Cho K."/>
        </authorList>
    </citation>
    <scope>NUCLEOTIDE SEQUENCE [LARGE SCALE GENOMIC DNA]</scope>
    <source>
        <strain evidence="2">LZ3.2</strain>
        <tissue evidence="2">Leaf</tissue>
    </source>
</reference>
<keyword evidence="3" id="KW-1185">Reference proteome</keyword>
<feature type="signal peptide" evidence="1">
    <location>
        <begin position="1"/>
        <end position="26"/>
    </location>
</feature>
<dbReference type="Proteomes" id="UP000824120">
    <property type="component" value="Chromosome 8"/>
</dbReference>
<dbReference type="AlphaFoldDB" id="A0A9J5XX70"/>
<dbReference type="OrthoDB" id="1696886at2759"/>
<accession>A0A9J5XX70</accession>